<dbReference type="Proteomes" id="UP000295781">
    <property type="component" value="Chromosome"/>
</dbReference>
<dbReference type="AlphaFoldDB" id="A0A4P2PSR0"/>
<sequence>MRRCLTHALVAVAMTAPMSALAQEDNCPPGAWFCEEVEPPRDPAGEPPPAAAAPDDAPVEALPPPPAPPPPRPKRATRPAPPPVVVYQTSPSGPPPQVIVVAPGAAPPPRVIVRGVTPPVPPPPPRRRWRRQWGVNFRMEGLMMGREHGGAEDAGMGGVGISLRYRPVPAFALDLGADFLAGTDYNGHDRTEVPLSLSGILFVNPRSRTQFYFTGGLHIAHADVEQSWSGAAAGAEEFVPNTEYDYFGAHGGIGLEFRLSRRLALNIDAIGFVRGRTDDGVIPEFRDPETGRTTDTSGGGLFRGGLSIYW</sequence>
<feature type="region of interest" description="Disordered" evidence="1">
    <location>
        <begin position="32"/>
        <end position="93"/>
    </location>
</feature>
<protein>
    <recommendedName>
        <fullName evidence="5">Outer membrane protein beta-barrel domain-containing protein</fullName>
    </recommendedName>
</protein>
<organism evidence="3 4">
    <name type="scientific">Sorangium cellulosum</name>
    <name type="common">Polyangium cellulosum</name>
    <dbReference type="NCBI Taxonomy" id="56"/>
    <lineage>
        <taxon>Bacteria</taxon>
        <taxon>Pseudomonadati</taxon>
        <taxon>Myxococcota</taxon>
        <taxon>Polyangia</taxon>
        <taxon>Polyangiales</taxon>
        <taxon>Polyangiaceae</taxon>
        <taxon>Sorangium</taxon>
    </lineage>
</organism>
<evidence type="ECO:0000256" key="2">
    <source>
        <dbReference type="SAM" id="SignalP"/>
    </source>
</evidence>
<feature type="signal peptide" evidence="2">
    <location>
        <begin position="1"/>
        <end position="22"/>
    </location>
</feature>
<proteinExistence type="predicted"/>
<evidence type="ECO:0000313" key="3">
    <source>
        <dbReference type="EMBL" id="AUX19574.1"/>
    </source>
</evidence>
<gene>
    <name evidence="3" type="ORF">SOCEGT47_000250</name>
</gene>
<name>A0A4P2PSR0_SORCE</name>
<dbReference type="SUPFAM" id="SSF56925">
    <property type="entry name" value="OMPA-like"/>
    <property type="match status" value="1"/>
</dbReference>
<feature type="chain" id="PRO_5020980724" description="Outer membrane protein beta-barrel domain-containing protein" evidence="2">
    <location>
        <begin position="23"/>
        <end position="310"/>
    </location>
</feature>
<dbReference type="OrthoDB" id="5522008at2"/>
<keyword evidence="2" id="KW-0732">Signal</keyword>
<dbReference type="EMBL" id="CP012670">
    <property type="protein sequence ID" value="AUX19574.1"/>
    <property type="molecule type" value="Genomic_DNA"/>
</dbReference>
<accession>A0A4P2PSR0</accession>
<dbReference type="Gene3D" id="2.40.160.20">
    <property type="match status" value="1"/>
</dbReference>
<dbReference type="InterPro" id="IPR011250">
    <property type="entry name" value="OMP/PagP_B-barrel"/>
</dbReference>
<feature type="compositionally biased region" description="Pro residues" evidence="1">
    <location>
        <begin position="61"/>
        <end position="71"/>
    </location>
</feature>
<evidence type="ECO:0008006" key="5">
    <source>
        <dbReference type="Google" id="ProtNLM"/>
    </source>
</evidence>
<evidence type="ECO:0000256" key="1">
    <source>
        <dbReference type="SAM" id="MobiDB-lite"/>
    </source>
</evidence>
<dbReference type="RefSeq" id="WP_129344142.1">
    <property type="nucleotide sequence ID" value="NZ_CP012670.1"/>
</dbReference>
<evidence type="ECO:0000313" key="4">
    <source>
        <dbReference type="Proteomes" id="UP000295781"/>
    </source>
</evidence>
<reference evidence="3 4" key="1">
    <citation type="submission" date="2015-09" db="EMBL/GenBank/DDBJ databases">
        <title>Sorangium comparison.</title>
        <authorList>
            <person name="Zaburannyi N."/>
            <person name="Bunk B."/>
            <person name="Overmann J."/>
            <person name="Mueller R."/>
        </authorList>
    </citation>
    <scope>NUCLEOTIDE SEQUENCE [LARGE SCALE GENOMIC DNA]</scope>
    <source>
        <strain evidence="3 4">So ceGT47</strain>
    </source>
</reference>